<dbReference type="InterPro" id="IPR013113">
    <property type="entry name" value="SIP_FAD-bd"/>
</dbReference>
<dbReference type="Pfam" id="PF04954">
    <property type="entry name" value="SIP"/>
    <property type="match status" value="1"/>
</dbReference>
<reference evidence="2 3" key="1">
    <citation type="submission" date="2020-08" db="EMBL/GenBank/DDBJ databases">
        <title>Sequencing the genomes of 1000 actinobacteria strains.</title>
        <authorList>
            <person name="Klenk H.-P."/>
        </authorList>
    </citation>
    <scope>NUCLEOTIDE SEQUENCE [LARGE SCALE GENOMIC DNA]</scope>
    <source>
        <strain evidence="2 3">DSM 44230</strain>
    </source>
</reference>
<dbReference type="SUPFAM" id="SSF52343">
    <property type="entry name" value="Ferredoxin reductase-like, C-terminal NADP-linked domain"/>
    <property type="match status" value="1"/>
</dbReference>
<dbReference type="InterPro" id="IPR017927">
    <property type="entry name" value="FAD-bd_FR_type"/>
</dbReference>
<dbReference type="InterPro" id="IPR039374">
    <property type="entry name" value="SIP_fam"/>
</dbReference>
<evidence type="ECO:0000259" key="1">
    <source>
        <dbReference type="PROSITE" id="PS51384"/>
    </source>
</evidence>
<dbReference type="PROSITE" id="PS51384">
    <property type="entry name" value="FAD_FR"/>
    <property type="match status" value="1"/>
</dbReference>
<organism evidence="2 3">
    <name type="scientific">Crossiella cryophila</name>
    <dbReference type="NCBI Taxonomy" id="43355"/>
    <lineage>
        <taxon>Bacteria</taxon>
        <taxon>Bacillati</taxon>
        <taxon>Actinomycetota</taxon>
        <taxon>Actinomycetes</taxon>
        <taxon>Pseudonocardiales</taxon>
        <taxon>Pseudonocardiaceae</taxon>
        <taxon>Crossiella</taxon>
    </lineage>
</organism>
<sequence>MLAEEKERPAVLAEVSQVRRPSPGLARVTLAAPELDRFGYDGPDHLVRTFFPTSGQDAPVLPSTPDWWTEVQSMPEEIRPVVRNYTVRRYDRERRELDIDFVLHGEAGPAARWANRAEPGQLIGLRSERSGYQPTPGADWQLIIGDETALPAIGAIVESMPAGTRAKVFVEIANDAEEQGFDTAADVELNWLHRAGQHAGTSDIVARTLRAADLPGGEVYAWVAGESGMVTAVRRHLVRDRGVPKESIYFCGYWKHSAPTY</sequence>
<dbReference type="Gene3D" id="3.40.50.80">
    <property type="entry name" value="Nucleotide-binding domain of ferredoxin-NADP reductase (FNR) module"/>
    <property type="match status" value="1"/>
</dbReference>
<dbReference type="GO" id="GO:0016491">
    <property type="term" value="F:oxidoreductase activity"/>
    <property type="evidence" value="ECO:0007669"/>
    <property type="project" value="InterPro"/>
</dbReference>
<dbReference type="AlphaFoldDB" id="A0A7W7C5Q7"/>
<accession>A0A7W7C5Q7</accession>
<feature type="domain" description="FAD-binding FR-type" evidence="1">
    <location>
        <begin position="5"/>
        <end position="141"/>
    </location>
</feature>
<dbReference type="Proteomes" id="UP000533598">
    <property type="component" value="Unassembled WGS sequence"/>
</dbReference>
<protein>
    <submittedName>
        <fullName evidence="2">NADPH-dependent ferric siderophore reductase</fullName>
    </submittedName>
</protein>
<name>A0A7W7C5Q7_9PSEU</name>
<dbReference type="SUPFAM" id="SSF63380">
    <property type="entry name" value="Riboflavin synthase domain-like"/>
    <property type="match status" value="1"/>
</dbReference>
<dbReference type="Pfam" id="PF08021">
    <property type="entry name" value="FAD_binding_9"/>
    <property type="match status" value="1"/>
</dbReference>
<keyword evidence="3" id="KW-1185">Reference proteome</keyword>
<dbReference type="RefSeq" id="WP_185001067.1">
    <property type="nucleotide sequence ID" value="NZ_BAAAUI010000033.1"/>
</dbReference>
<evidence type="ECO:0000313" key="3">
    <source>
        <dbReference type="Proteomes" id="UP000533598"/>
    </source>
</evidence>
<dbReference type="InterPro" id="IPR017938">
    <property type="entry name" value="Riboflavin_synthase-like_b-brl"/>
</dbReference>
<dbReference type="EMBL" id="JACHMH010000001">
    <property type="protein sequence ID" value="MBB4675030.1"/>
    <property type="molecule type" value="Genomic_DNA"/>
</dbReference>
<evidence type="ECO:0000313" key="2">
    <source>
        <dbReference type="EMBL" id="MBB4675030.1"/>
    </source>
</evidence>
<dbReference type="CDD" id="cd06193">
    <property type="entry name" value="siderophore_interacting"/>
    <property type="match status" value="1"/>
</dbReference>
<dbReference type="InterPro" id="IPR039261">
    <property type="entry name" value="FNR_nucleotide-bd"/>
</dbReference>
<dbReference type="InterPro" id="IPR007037">
    <property type="entry name" value="SIP_rossman_dom"/>
</dbReference>
<gene>
    <name evidence="2" type="ORF">HNR67_001148</name>
</gene>
<comment type="caution">
    <text evidence="2">The sequence shown here is derived from an EMBL/GenBank/DDBJ whole genome shotgun (WGS) entry which is preliminary data.</text>
</comment>
<proteinExistence type="predicted"/>
<dbReference type="Gene3D" id="2.40.30.10">
    <property type="entry name" value="Translation factors"/>
    <property type="match status" value="1"/>
</dbReference>
<dbReference type="PANTHER" id="PTHR30157">
    <property type="entry name" value="FERRIC REDUCTASE, NADPH-DEPENDENT"/>
    <property type="match status" value="1"/>
</dbReference>
<dbReference type="PANTHER" id="PTHR30157:SF0">
    <property type="entry name" value="NADPH-DEPENDENT FERRIC-CHELATE REDUCTASE"/>
    <property type="match status" value="1"/>
</dbReference>